<dbReference type="NCBIfam" id="NF007866">
    <property type="entry name" value="PRK10577.1-2"/>
    <property type="match status" value="1"/>
</dbReference>
<protein>
    <submittedName>
        <fullName evidence="9">Fe3+-hydroxamate ABC transporter permease FhuB</fullName>
    </submittedName>
</protein>
<dbReference type="PANTHER" id="PTHR30472">
    <property type="entry name" value="FERRIC ENTEROBACTIN TRANSPORT SYSTEM PERMEASE PROTEIN"/>
    <property type="match status" value="1"/>
</dbReference>
<evidence type="ECO:0000256" key="2">
    <source>
        <dbReference type="ARBA" id="ARBA00007935"/>
    </source>
</evidence>
<dbReference type="Gene3D" id="1.10.3470.10">
    <property type="entry name" value="ABC transporter involved in vitamin B12 uptake, BtuC"/>
    <property type="match status" value="2"/>
</dbReference>
<accession>A0A1E2VEN6</accession>
<keyword evidence="3" id="KW-0813">Transport</keyword>
<evidence type="ECO:0000313" key="9">
    <source>
        <dbReference type="EMBL" id="ODC05470.1"/>
    </source>
</evidence>
<name>A0A1E2VEN6_9GAMM</name>
<evidence type="ECO:0000256" key="7">
    <source>
        <dbReference type="ARBA" id="ARBA00023136"/>
    </source>
</evidence>
<feature type="transmembrane region" description="Helical" evidence="8">
    <location>
        <begin position="554"/>
        <end position="576"/>
    </location>
</feature>
<evidence type="ECO:0000313" key="10">
    <source>
        <dbReference type="Proteomes" id="UP000094291"/>
    </source>
</evidence>
<keyword evidence="5 8" id="KW-0812">Transmembrane</keyword>
<evidence type="ECO:0000256" key="5">
    <source>
        <dbReference type="ARBA" id="ARBA00022692"/>
    </source>
</evidence>
<dbReference type="EMBL" id="MDTQ01000001">
    <property type="protein sequence ID" value="ODC05470.1"/>
    <property type="molecule type" value="Genomic_DNA"/>
</dbReference>
<dbReference type="AlphaFoldDB" id="A0A1E2VEN6"/>
<keyword evidence="6 8" id="KW-1133">Transmembrane helix</keyword>
<dbReference type="GO" id="GO:0022857">
    <property type="term" value="F:transmembrane transporter activity"/>
    <property type="evidence" value="ECO:0007669"/>
    <property type="project" value="InterPro"/>
</dbReference>
<feature type="transmembrane region" description="Helical" evidence="8">
    <location>
        <begin position="596"/>
        <end position="615"/>
    </location>
</feature>
<evidence type="ECO:0000256" key="6">
    <source>
        <dbReference type="ARBA" id="ARBA00022989"/>
    </source>
</evidence>
<feature type="transmembrane region" description="Helical" evidence="8">
    <location>
        <begin position="80"/>
        <end position="103"/>
    </location>
</feature>
<dbReference type="InterPro" id="IPR000522">
    <property type="entry name" value="ABC_transptr_permease_BtuC"/>
</dbReference>
<comment type="subcellular location">
    <subcellularLocation>
        <location evidence="1">Cell membrane</location>
        <topology evidence="1">Multi-pass membrane protein</topology>
    </subcellularLocation>
</comment>
<comment type="caution">
    <text evidence="9">The sequence shown here is derived from an EMBL/GenBank/DDBJ whole genome shotgun (WGS) entry which is preliminary data.</text>
</comment>
<feature type="transmembrane region" description="Helical" evidence="8">
    <location>
        <begin position="411"/>
        <end position="429"/>
    </location>
</feature>
<keyword evidence="7 8" id="KW-0472">Membrane</keyword>
<keyword evidence="4" id="KW-1003">Cell membrane</keyword>
<feature type="transmembrane region" description="Helical" evidence="8">
    <location>
        <begin position="222"/>
        <end position="255"/>
    </location>
</feature>
<dbReference type="RefSeq" id="WP_069000491.1">
    <property type="nucleotide sequence ID" value="NZ_MDTQ01000001.1"/>
</dbReference>
<evidence type="ECO:0000256" key="3">
    <source>
        <dbReference type="ARBA" id="ARBA00022448"/>
    </source>
</evidence>
<evidence type="ECO:0000256" key="4">
    <source>
        <dbReference type="ARBA" id="ARBA00022475"/>
    </source>
</evidence>
<feature type="transmembrane region" description="Helical" evidence="8">
    <location>
        <begin position="381"/>
        <end position="399"/>
    </location>
</feature>
<comment type="similarity">
    <text evidence="2">Belongs to the binding-protein-dependent transport system permease family. FecCD subfamily.</text>
</comment>
<organism evidence="9 10">
    <name type="scientific">Terasakiispira papahanaumokuakeensis</name>
    <dbReference type="NCBI Taxonomy" id="197479"/>
    <lineage>
        <taxon>Bacteria</taxon>
        <taxon>Pseudomonadati</taxon>
        <taxon>Pseudomonadota</taxon>
        <taxon>Gammaproteobacteria</taxon>
        <taxon>Oceanospirillales</taxon>
        <taxon>Terasakiispira</taxon>
    </lineage>
</organism>
<dbReference type="GO" id="GO:0033214">
    <property type="term" value="P:siderophore-iron import into cell"/>
    <property type="evidence" value="ECO:0007669"/>
    <property type="project" value="TreeGrafter"/>
</dbReference>
<keyword evidence="10" id="KW-1185">Reference proteome</keyword>
<gene>
    <name evidence="9" type="ORF">BFW38_13800</name>
</gene>
<dbReference type="SUPFAM" id="SSF81345">
    <property type="entry name" value="ABC transporter involved in vitamin B12 uptake, BtuC"/>
    <property type="match status" value="2"/>
</dbReference>
<dbReference type="PANTHER" id="PTHR30472:SF37">
    <property type="entry name" value="FE(3+) DICITRATE TRANSPORT SYSTEM PERMEASE PROTEIN FECD-RELATED"/>
    <property type="match status" value="1"/>
</dbReference>
<feature type="transmembrane region" description="Helical" evidence="8">
    <location>
        <begin position="134"/>
        <end position="155"/>
    </location>
</feature>
<feature type="transmembrane region" description="Helical" evidence="8">
    <location>
        <begin position="504"/>
        <end position="529"/>
    </location>
</feature>
<dbReference type="Proteomes" id="UP000094291">
    <property type="component" value="Unassembled WGS sequence"/>
</dbReference>
<feature type="transmembrane region" description="Helical" evidence="8">
    <location>
        <begin position="109"/>
        <end position="127"/>
    </location>
</feature>
<reference evidence="9 10" key="1">
    <citation type="submission" date="2016-08" db="EMBL/GenBank/DDBJ databases">
        <authorList>
            <person name="Seilhamer J.J."/>
        </authorList>
    </citation>
    <scope>NUCLEOTIDE SEQUENCE [LARGE SCALE GENOMIC DNA]</scope>
    <source>
        <strain evidence="9 10">PH27A</strain>
    </source>
</reference>
<dbReference type="CDD" id="cd06550">
    <property type="entry name" value="TM_ABC_iron-siderophores_like"/>
    <property type="match status" value="2"/>
</dbReference>
<evidence type="ECO:0000256" key="8">
    <source>
        <dbReference type="SAM" id="Phobius"/>
    </source>
</evidence>
<feature type="transmembrane region" description="Helical" evidence="8">
    <location>
        <begin position="624"/>
        <end position="642"/>
    </location>
</feature>
<dbReference type="STRING" id="197479.BFW38_13800"/>
<sequence>MKRHRWLLNGGLLLSLIVLVAQTLAPSQAPLTSLWSAQAAPLLHYSWWPRLFMALLVGASLGVAGVLMQQVLRNPLATPLTLGVSSGASLALMSATLMAPSVLLIGREWIATLGGFAAMGLVLMLAWRRQLAPVVVVLAGLVINLYAGALSLVLLLFNQEALSGMMVWGAGSMAQNGWHDLNFLWPRLLGSVLVLLLLYRALNLLELDDASIKSLGVPVRPLRLAGLGLAVFITACSVSVVGVIGFVGLAAPALARLTGARTLGQRLWQAPLLGALLLAVTDQLLQALGHLTGQLMATGAITAMIGAPLLLWLLPRLSLPASRPSSGDASEYRHRHPRRLHLLILILLIIAMVLALGWGQLTAGWQWSLAPEALTWRWPRMLGAAAGGILLALAGTVIQRMTANPMASPEVLGISSGSAMGLMLTLLFWRGATTSSLIIAGTLGALIALGLLVALNRRHDFQPARLLLTGVAMAALFDGLRTLVLANGDPRGQQILAWISGSTYYLSPTSAITAMMLALLMLGITLLLARWLDIMPLGSATASALGLGMTQARLTLLLLVALLTAVATLMVGPLSFVGLLAPHMARLMGWSRGRDHLLGAALMGAVLMVVADWLGRQLLFPQELPAGIVATLIGGLYFMWGLKRSQ</sequence>
<feature type="transmembrane region" description="Helical" evidence="8">
    <location>
        <begin position="435"/>
        <end position="454"/>
    </location>
</feature>
<dbReference type="GO" id="GO:0005886">
    <property type="term" value="C:plasma membrane"/>
    <property type="evidence" value="ECO:0007669"/>
    <property type="project" value="UniProtKB-SubCell"/>
</dbReference>
<feature type="transmembrane region" description="Helical" evidence="8">
    <location>
        <begin position="185"/>
        <end position="202"/>
    </location>
</feature>
<feature type="transmembrane region" description="Helical" evidence="8">
    <location>
        <begin position="295"/>
        <end position="314"/>
    </location>
</feature>
<evidence type="ECO:0000256" key="1">
    <source>
        <dbReference type="ARBA" id="ARBA00004651"/>
    </source>
</evidence>
<proteinExistence type="inferred from homology"/>
<dbReference type="Pfam" id="PF01032">
    <property type="entry name" value="FecCD"/>
    <property type="match status" value="2"/>
</dbReference>
<feature type="transmembrane region" description="Helical" evidence="8">
    <location>
        <begin position="340"/>
        <end position="361"/>
    </location>
</feature>
<dbReference type="InterPro" id="IPR037294">
    <property type="entry name" value="ABC_BtuC-like"/>
</dbReference>
<feature type="transmembrane region" description="Helical" evidence="8">
    <location>
        <begin position="49"/>
        <end position="68"/>
    </location>
</feature>